<name>A0A158IDJ6_9BURK</name>
<reference evidence="1 2" key="1">
    <citation type="submission" date="2016-01" db="EMBL/GenBank/DDBJ databases">
        <authorList>
            <person name="Oliw E.H."/>
        </authorList>
    </citation>
    <scope>NUCLEOTIDE SEQUENCE [LARGE SCALE GENOMIC DNA]</scope>
    <source>
        <strain evidence="1">LMG 27134</strain>
    </source>
</reference>
<dbReference type="EMBL" id="FCOK02000048">
    <property type="protein sequence ID" value="SAL54626.1"/>
    <property type="molecule type" value="Genomic_DNA"/>
</dbReference>
<dbReference type="AlphaFoldDB" id="A0A158IDJ6"/>
<accession>A0A158IDJ6</accession>
<protein>
    <submittedName>
        <fullName evidence="1">Uncharacterized protein</fullName>
    </submittedName>
</protein>
<proteinExistence type="predicted"/>
<evidence type="ECO:0000313" key="1">
    <source>
        <dbReference type="EMBL" id="SAL54626.1"/>
    </source>
</evidence>
<dbReference type="Proteomes" id="UP000054683">
    <property type="component" value="Unassembled WGS sequence"/>
</dbReference>
<evidence type="ECO:0000313" key="2">
    <source>
        <dbReference type="Proteomes" id="UP000054683"/>
    </source>
</evidence>
<sequence length="44" mass="5003">MIFDNLRVIEAEVLLDRAEGTKQEKTTKLTDDVKFIAIAWLGPI</sequence>
<organism evidence="1 2">
    <name type="scientific">Caballeronia udeis</name>
    <dbReference type="NCBI Taxonomy" id="1232866"/>
    <lineage>
        <taxon>Bacteria</taxon>
        <taxon>Pseudomonadati</taxon>
        <taxon>Pseudomonadota</taxon>
        <taxon>Betaproteobacteria</taxon>
        <taxon>Burkholderiales</taxon>
        <taxon>Burkholderiaceae</taxon>
        <taxon>Caballeronia</taxon>
    </lineage>
</organism>
<gene>
    <name evidence="1" type="ORF">AWB69_05822</name>
</gene>